<dbReference type="InterPro" id="IPR036397">
    <property type="entry name" value="RNaseH_sf"/>
</dbReference>
<dbReference type="InterPro" id="IPR012337">
    <property type="entry name" value="RNaseH-like_sf"/>
</dbReference>
<dbReference type="AlphaFoldDB" id="A0A371F156"/>
<protein>
    <recommendedName>
        <fullName evidence="3">Integrase catalytic domain-containing protein</fullName>
    </recommendedName>
</protein>
<accession>A0A371F156</accession>
<dbReference type="Proteomes" id="UP000257109">
    <property type="component" value="Unassembled WGS sequence"/>
</dbReference>
<comment type="caution">
    <text evidence="1">The sequence shown here is derived from an EMBL/GenBank/DDBJ whole genome shotgun (WGS) entry which is preliminary data.</text>
</comment>
<dbReference type="SUPFAM" id="SSF53098">
    <property type="entry name" value="Ribonuclease H-like"/>
    <property type="match status" value="1"/>
</dbReference>
<dbReference type="OrthoDB" id="1690717at2759"/>
<proteinExistence type="predicted"/>
<dbReference type="Gene3D" id="3.30.420.10">
    <property type="entry name" value="Ribonuclease H-like superfamily/Ribonuclease H"/>
    <property type="match status" value="1"/>
</dbReference>
<organism evidence="1 2">
    <name type="scientific">Mucuna pruriens</name>
    <name type="common">Velvet bean</name>
    <name type="synonym">Dolichos pruriens</name>
    <dbReference type="NCBI Taxonomy" id="157652"/>
    <lineage>
        <taxon>Eukaryota</taxon>
        <taxon>Viridiplantae</taxon>
        <taxon>Streptophyta</taxon>
        <taxon>Embryophyta</taxon>
        <taxon>Tracheophyta</taxon>
        <taxon>Spermatophyta</taxon>
        <taxon>Magnoliopsida</taxon>
        <taxon>eudicotyledons</taxon>
        <taxon>Gunneridae</taxon>
        <taxon>Pentapetalae</taxon>
        <taxon>rosids</taxon>
        <taxon>fabids</taxon>
        <taxon>Fabales</taxon>
        <taxon>Fabaceae</taxon>
        <taxon>Papilionoideae</taxon>
        <taxon>50 kb inversion clade</taxon>
        <taxon>NPAAA clade</taxon>
        <taxon>indigoferoid/millettioid clade</taxon>
        <taxon>Phaseoleae</taxon>
        <taxon>Mucuna</taxon>
    </lineage>
</organism>
<reference evidence="1" key="1">
    <citation type="submission" date="2018-05" db="EMBL/GenBank/DDBJ databases">
        <title>Draft genome of Mucuna pruriens seed.</title>
        <authorList>
            <person name="Nnadi N.E."/>
            <person name="Vos R."/>
            <person name="Hasami M.H."/>
            <person name="Devisetty U.K."/>
            <person name="Aguiy J.C."/>
        </authorList>
    </citation>
    <scope>NUCLEOTIDE SEQUENCE [LARGE SCALE GENOMIC DNA]</scope>
    <source>
        <strain evidence="1">JCA_2017</strain>
    </source>
</reference>
<evidence type="ECO:0000313" key="2">
    <source>
        <dbReference type="Proteomes" id="UP000257109"/>
    </source>
</evidence>
<sequence>MRGLTYYQSWLAPREVGITNPLSMKKSVGQQWKNKGLYCMQTKKTWMDLFQEYFKRDVVLEGVALTITGEHLYRKGFSFPLLKCLDTDKAKYVMREVHEEPVATISAKRVKRFYWKRLICHFRLPTIIVSNNGTQFASRSMAEFYS</sequence>
<evidence type="ECO:0000313" key="1">
    <source>
        <dbReference type="EMBL" id="RDX72029.1"/>
    </source>
</evidence>
<keyword evidence="2" id="KW-1185">Reference proteome</keyword>
<dbReference type="GO" id="GO:0003676">
    <property type="term" value="F:nucleic acid binding"/>
    <property type="evidence" value="ECO:0007669"/>
    <property type="project" value="InterPro"/>
</dbReference>
<gene>
    <name evidence="1" type="ORF">CR513_48548</name>
</gene>
<evidence type="ECO:0008006" key="3">
    <source>
        <dbReference type="Google" id="ProtNLM"/>
    </source>
</evidence>
<feature type="non-terminal residue" evidence="1">
    <location>
        <position position="1"/>
    </location>
</feature>
<dbReference type="EMBL" id="QJKJ01011090">
    <property type="protein sequence ID" value="RDX72029.1"/>
    <property type="molecule type" value="Genomic_DNA"/>
</dbReference>
<name>A0A371F156_MUCPR</name>